<dbReference type="EMBL" id="UINC01082547">
    <property type="protein sequence ID" value="SVC27414.1"/>
    <property type="molecule type" value="Genomic_DNA"/>
</dbReference>
<sequence>ADELQLAIIKRRGGWAMKDIAIELDQEPATRSPNIFEQQLKVWRSRHTVSRLPKTRYRETRPAIGALPQHHSSQLM</sequence>
<reference evidence="2" key="1">
    <citation type="submission" date="2018-05" db="EMBL/GenBank/DDBJ databases">
        <authorList>
            <person name="Lanie J.A."/>
            <person name="Ng W.-L."/>
            <person name="Kazmierczak K.M."/>
            <person name="Andrzejewski T.M."/>
            <person name="Davidsen T.M."/>
            <person name="Wayne K.J."/>
            <person name="Tettelin H."/>
            <person name="Glass J.I."/>
            <person name="Rusch D."/>
            <person name="Podicherti R."/>
            <person name="Tsui H.-C.T."/>
            <person name="Winkler M.E."/>
        </authorList>
    </citation>
    <scope>NUCLEOTIDE SEQUENCE</scope>
</reference>
<gene>
    <name evidence="2" type="ORF">METZ01_LOCUS280268</name>
</gene>
<feature type="region of interest" description="Disordered" evidence="1">
    <location>
        <begin position="54"/>
        <end position="76"/>
    </location>
</feature>
<evidence type="ECO:0000256" key="1">
    <source>
        <dbReference type="SAM" id="MobiDB-lite"/>
    </source>
</evidence>
<protein>
    <submittedName>
        <fullName evidence="2">Uncharacterized protein</fullName>
    </submittedName>
</protein>
<proteinExistence type="predicted"/>
<accession>A0A382KRI8</accession>
<evidence type="ECO:0000313" key="2">
    <source>
        <dbReference type="EMBL" id="SVC27414.1"/>
    </source>
</evidence>
<organism evidence="2">
    <name type="scientific">marine metagenome</name>
    <dbReference type="NCBI Taxonomy" id="408172"/>
    <lineage>
        <taxon>unclassified sequences</taxon>
        <taxon>metagenomes</taxon>
        <taxon>ecological metagenomes</taxon>
    </lineage>
</organism>
<dbReference type="AlphaFoldDB" id="A0A382KRI8"/>
<feature type="non-terminal residue" evidence="2">
    <location>
        <position position="1"/>
    </location>
</feature>
<name>A0A382KRI8_9ZZZZ</name>